<proteinExistence type="predicted"/>
<protein>
    <submittedName>
        <fullName evidence="2">Uncharacterized protein</fullName>
    </submittedName>
</protein>
<evidence type="ECO:0000256" key="1">
    <source>
        <dbReference type="SAM" id="SignalP"/>
    </source>
</evidence>
<evidence type="ECO:0000313" key="2">
    <source>
        <dbReference type="EMBL" id="MBB5836182.1"/>
    </source>
</evidence>
<gene>
    <name evidence="2" type="ORF">HDA39_002916</name>
</gene>
<reference evidence="2 3" key="1">
    <citation type="submission" date="2020-08" db="EMBL/GenBank/DDBJ databases">
        <title>Sequencing the genomes of 1000 actinobacteria strains.</title>
        <authorList>
            <person name="Klenk H.-P."/>
        </authorList>
    </citation>
    <scope>NUCLEOTIDE SEQUENCE [LARGE SCALE GENOMIC DNA]</scope>
    <source>
        <strain evidence="2 3">DSM 28967</strain>
    </source>
</reference>
<dbReference type="EMBL" id="JACHMY010000001">
    <property type="protein sequence ID" value="MBB5836182.1"/>
    <property type="molecule type" value="Genomic_DNA"/>
</dbReference>
<accession>A0A7W9J5U3</accession>
<name>A0A7W9J5U3_9ACTN</name>
<feature type="chain" id="PRO_5030843317" evidence="1">
    <location>
        <begin position="27"/>
        <end position="270"/>
    </location>
</feature>
<sequence length="270" mass="28168">MALCRLLGGAVLALVGLVGSPLAAQAAGGPSNDGYAGVVAVGVPSVHTVDTTGATRGADDERAEQACSWMQPISAYRSVWYEYKPTSTEQGLRISTAGSDHDVEIAVFSGFDQSEFTPYPWVCGGSTRDLQVNDGNRSYTIVAFSRDPQAGGGKVRLSVTESPAADISVAVDGTGVLSADGTTVGLSGTVECNQGCMYRMQADVTQARATATGRTGGELAMETPGEWALQATVVKGVVRPGQVKVKLTVEGEGTTGVFRRTVTRWVRLTR</sequence>
<dbReference type="AlphaFoldDB" id="A0A7W9J5U3"/>
<keyword evidence="3" id="KW-1185">Reference proteome</keyword>
<keyword evidence="1" id="KW-0732">Signal</keyword>
<organism evidence="2 3">
    <name type="scientific">Kribbella italica</name>
    <dbReference type="NCBI Taxonomy" id="1540520"/>
    <lineage>
        <taxon>Bacteria</taxon>
        <taxon>Bacillati</taxon>
        <taxon>Actinomycetota</taxon>
        <taxon>Actinomycetes</taxon>
        <taxon>Propionibacteriales</taxon>
        <taxon>Kribbellaceae</taxon>
        <taxon>Kribbella</taxon>
    </lineage>
</organism>
<comment type="caution">
    <text evidence="2">The sequence shown here is derived from an EMBL/GenBank/DDBJ whole genome shotgun (WGS) entry which is preliminary data.</text>
</comment>
<feature type="signal peptide" evidence="1">
    <location>
        <begin position="1"/>
        <end position="26"/>
    </location>
</feature>
<dbReference type="RefSeq" id="WP_184795732.1">
    <property type="nucleotide sequence ID" value="NZ_JACHMY010000001.1"/>
</dbReference>
<evidence type="ECO:0000313" key="3">
    <source>
        <dbReference type="Proteomes" id="UP000549971"/>
    </source>
</evidence>
<dbReference type="Proteomes" id="UP000549971">
    <property type="component" value="Unassembled WGS sequence"/>
</dbReference>